<dbReference type="AlphaFoldDB" id="A0A645I370"/>
<reference evidence="2" key="1">
    <citation type="submission" date="2019-08" db="EMBL/GenBank/DDBJ databases">
        <authorList>
            <person name="Kucharzyk K."/>
            <person name="Murdoch R.W."/>
            <person name="Higgins S."/>
            <person name="Loffler F."/>
        </authorList>
    </citation>
    <scope>NUCLEOTIDE SEQUENCE</scope>
</reference>
<gene>
    <name evidence="2" type="ORF">SDC9_192789</name>
</gene>
<accession>A0A645I370</accession>
<feature type="transmembrane region" description="Helical" evidence="1">
    <location>
        <begin position="15"/>
        <end position="35"/>
    </location>
</feature>
<dbReference type="EMBL" id="VSSQ01104953">
    <property type="protein sequence ID" value="MPN45222.1"/>
    <property type="molecule type" value="Genomic_DNA"/>
</dbReference>
<comment type="caution">
    <text evidence="2">The sequence shown here is derived from an EMBL/GenBank/DDBJ whole genome shotgun (WGS) entry which is preliminary data.</text>
</comment>
<keyword evidence="1" id="KW-0472">Membrane</keyword>
<keyword evidence="1" id="KW-0812">Transmembrane</keyword>
<evidence type="ECO:0000313" key="2">
    <source>
        <dbReference type="EMBL" id="MPN45222.1"/>
    </source>
</evidence>
<keyword evidence="1" id="KW-1133">Transmembrane helix</keyword>
<name>A0A645I370_9ZZZZ</name>
<proteinExistence type="predicted"/>
<protein>
    <submittedName>
        <fullName evidence="2">Uncharacterized protein</fullName>
    </submittedName>
</protein>
<sequence length="77" mass="8486">MSDIGLVCPGYLCHFSFALLIPLLTAYSFPIFYIIEAIQLIILDQFDQLVGISLIGGVTRFLQSPGPSLIIGDREIK</sequence>
<organism evidence="2">
    <name type="scientific">bioreactor metagenome</name>
    <dbReference type="NCBI Taxonomy" id="1076179"/>
    <lineage>
        <taxon>unclassified sequences</taxon>
        <taxon>metagenomes</taxon>
        <taxon>ecological metagenomes</taxon>
    </lineage>
</organism>
<evidence type="ECO:0000256" key="1">
    <source>
        <dbReference type="SAM" id="Phobius"/>
    </source>
</evidence>